<feature type="region of interest" description="Disordered" evidence="1">
    <location>
        <begin position="32"/>
        <end position="110"/>
    </location>
</feature>
<proteinExistence type="predicted"/>
<feature type="compositionally biased region" description="Basic and acidic residues" evidence="1">
    <location>
        <begin position="96"/>
        <end position="110"/>
    </location>
</feature>
<keyword evidence="3" id="KW-1185">Reference proteome</keyword>
<evidence type="ECO:0000313" key="3">
    <source>
        <dbReference type="Proteomes" id="UP000199297"/>
    </source>
</evidence>
<name>A0A1H7KCX5_9GAMM</name>
<evidence type="ECO:0000313" key="2">
    <source>
        <dbReference type="EMBL" id="SEK84394.1"/>
    </source>
</evidence>
<feature type="compositionally biased region" description="Basic and acidic residues" evidence="1">
    <location>
        <begin position="42"/>
        <end position="69"/>
    </location>
</feature>
<dbReference type="OrthoDB" id="6228169at2"/>
<dbReference type="RefSeq" id="WP_085284230.1">
    <property type="nucleotide sequence ID" value="NZ_FOBI01000003.1"/>
</dbReference>
<accession>A0A1H7KCX5</accession>
<evidence type="ECO:0000256" key="1">
    <source>
        <dbReference type="SAM" id="MobiDB-lite"/>
    </source>
</evidence>
<organism evidence="2 3">
    <name type="scientific">Colwellia chukchiensis</name>
    <dbReference type="NCBI Taxonomy" id="641665"/>
    <lineage>
        <taxon>Bacteria</taxon>
        <taxon>Pseudomonadati</taxon>
        <taxon>Pseudomonadota</taxon>
        <taxon>Gammaproteobacteria</taxon>
        <taxon>Alteromonadales</taxon>
        <taxon>Colwelliaceae</taxon>
        <taxon>Colwellia</taxon>
    </lineage>
</organism>
<reference evidence="3" key="1">
    <citation type="submission" date="2016-10" db="EMBL/GenBank/DDBJ databases">
        <authorList>
            <person name="Varghese N."/>
            <person name="Submissions S."/>
        </authorList>
    </citation>
    <scope>NUCLEOTIDE SEQUENCE [LARGE SCALE GENOMIC DNA]</scope>
    <source>
        <strain evidence="3">CGMCC 1.9127</strain>
    </source>
</reference>
<sequence length="110" mass="12207">MDIFTTALTRVVPVPIKPAELKVKALAKSAAEQGVSDDVQGLEDHEYYYQKSSDQDSSRQSKQQAEKQQSDNSDLDANAKINQQNKQDTDPSADVISKDKDGKPHLDIYV</sequence>
<dbReference type="EMBL" id="FOBI01000003">
    <property type="protein sequence ID" value="SEK84394.1"/>
    <property type="molecule type" value="Genomic_DNA"/>
</dbReference>
<protein>
    <submittedName>
        <fullName evidence="2">Uncharacterized protein</fullName>
    </submittedName>
</protein>
<dbReference type="Proteomes" id="UP000199297">
    <property type="component" value="Unassembled WGS sequence"/>
</dbReference>
<dbReference type="AlphaFoldDB" id="A0A1H7KCX5"/>
<gene>
    <name evidence="2" type="ORF">SAMN05216262_10393</name>
</gene>